<evidence type="ECO:0000256" key="9">
    <source>
        <dbReference type="ARBA" id="ARBA00023304"/>
    </source>
</evidence>
<evidence type="ECO:0000256" key="4">
    <source>
        <dbReference type="ARBA" id="ARBA00012973"/>
    </source>
</evidence>
<gene>
    <name evidence="10 12" type="primary">leuA</name>
    <name evidence="12" type="ORF">H8Z76_02005</name>
</gene>
<keyword evidence="6 10" id="KW-0028">Amino-acid biosynthesis</keyword>
<comment type="similarity">
    <text evidence="3 10">Belongs to the alpha-IPM synthase/homocitrate synthase family. LeuA type 2 subfamily.</text>
</comment>
<dbReference type="Proteomes" id="UP000621540">
    <property type="component" value="Unassembled WGS sequence"/>
</dbReference>
<dbReference type="PROSITE" id="PS00816">
    <property type="entry name" value="AIPM_HOMOCIT_SYNTH_2"/>
    <property type="match status" value="1"/>
</dbReference>
<dbReference type="Pfam" id="PF00682">
    <property type="entry name" value="HMGL-like"/>
    <property type="match status" value="1"/>
</dbReference>
<evidence type="ECO:0000256" key="1">
    <source>
        <dbReference type="ARBA" id="ARBA00000064"/>
    </source>
</evidence>
<dbReference type="InterPro" id="IPR013785">
    <property type="entry name" value="Aldolase_TIM"/>
</dbReference>
<dbReference type="NCBIfam" id="NF002991">
    <property type="entry name" value="PRK03739.1"/>
    <property type="match status" value="1"/>
</dbReference>
<feature type="binding site" evidence="10">
    <location>
        <position position="241"/>
    </location>
    <ligand>
        <name>Mg(2+)</name>
        <dbReference type="ChEBI" id="CHEBI:18420"/>
    </ligand>
</feature>
<dbReference type="InterPro" id="IPR036230">
    <property type="entry name" value="LeuA_allosteric_dom_sf"/>
</dbReference>
<dbReference type="SUPFAM" id="SSF89000">
    <property type="entry name" value="post-HMGL domain-like"/>
    <property type="match status" value="1"/>
</dbReference>
<dbReference type="InterPro" id="IPR000891">
    <property type="entry name" value="PYR_CT"/>
</dbReference>
<keyword evidence="10" id="KW-0963">Cytoplasm</keyword>
<feature type="binding site" evidence="10">
    <location>
        <position position="277"/>
    </location>
    <ligand>
        <name>Mg(2+)</name>
        <dbReference type="ChEBI" id="CHEBI:18420"/>
    </ligand>
</feature>
<keyword evidence="8 10" id="KW-0479">Metal-binding</keyword>
<evidence type="ECO:0000256" key="6">
    <source>
        <dbReference type="ARBA" id="ARBA00022605"/>
    </source>
</evidence>
<feature type="region of interest" description="Regulatory domain" evidence="10">
    <location>
        <begin position="435"/>
        <end position="553"/>
    </location>
</feature>
<evidence type="ECO:0000256" key="3">
    <source>
        <dbReference type="ARBA" id="ARBA00009767"/>
    </source>
</evidence>
<dbReference type="HAMAP" id="MF_00572">
    <property type="entry name" value="LeuA_type2"/>
    <property type="match status" value="1"/>
</dbReference>
<keyword evidence="5 10" id="KW-0432">Leucine biosynthesis</keyword>
<evidence type="ECO:0000259" key="11">
    <source>
        <dbReference type="PROSITE" id="PS50991"/>
    </source>
</evidence>
<comment type="function">
    <text evidence="10">Catalyzes the condensation of the acetyl group of acetyl-CoA with 3-methyl-2-oxobutanoate (2-ketoisovalerate) to form 3-carboxy-3-hydroxy-4-methylpentanoate (2-isopropylmalate).</text>
</comment>
<dbReference type="RefSeq" id="WP_186981503.1">
    <property type="nucleotide sequence ID" value="NZ_JACOQH010000001.1"/>
</dbReference>
<dbReference type="InterPro" id="IPR013709">
    <property type="entry name" value="2-isopropylmalate_synth_dimer"/>
</dbReference>
<keyword evidence="13" id="KW-1185">Reference proteome</keyword>
<dbReference type="SMART" id="SM00917">
    <property type="entry name" value="LeuA_dimer"/>
    <property type="match status" value="1"/>
</dbReference>
<organism evidence="12 13">
    <name type="scientific">Roseburia yibonii</name>
    <dbReference type="NCBI Taxonomy" id="2763063"/>
    <lineage>
        <taxon>Bacteria</taxon>
        <taxon>Bacillati</taxon>
        <taxon>Bacillota</taxon>
        <taxon>Clostridia</taxon>
        <taxon>Lachnospirales</taxon>
        <taxon>Lachnospiraceae</taxon>
        <taxon>Roseburia</taxon>
    </lineage>
</organism>
<dbReference type="CDD" id="cd07942">
    <property type="entry name" value="DRE_TIM_LeuA"/>
    <property type="match status" value="1"/>
</dbReference>
<evidence type="ECO:0000256" key="10">
    <source>
        <dbReference type="HAMAP-Rule" id="MF_00572"/>
    </source>
</evidence>
<dbReference type="Pfam" id="PF22615">
    <property type="entry name" value="IPMS_D2"/>
    <property type="match status" value="1"/>
</dbReference>
<dbReference type="Pfam" id="PF08502">
    <property type="entry name" value="LeuA_dimer"/>
    <property type="match status" value="1"/>
</dbReference>
<reference evidence="12 13" key="1">
    <citation type="submission" date="2020-08" db="EMBL/GenBank/DDBJ databases">
        <title>Genome public.</title>
        <authorList>
            <person name="Liu C."/>
            <person name="Sun Q."/>
        </authorList>
    </citation>
    <scope>NUCLEOTIDE SEQUENCE [LARGE SCALE GENOMIC DNA]</scope>
    <source>
        <strain evidence="12 13">BX0805</strain>
    </source>
</reference>
<feature type="domain" description="Pyruvate carboxyltransferase" evidence="11">
    <location>
        <begin position="29"/>
        <end position="302"/>
    </location>
</feature>
<dbReference type="EMBL" id="JACOQH010000001">
    <property type="protein sequence ID" value="MBC5752810.1"/>
    <property type="molecule type" value="Genomic_DNA"/>
</dbReference>
<dbReference type="InterPro" id="IPR039371">
    <property type="entry name" value="LeuA_N_DRE-TIM"/>
</dbReference>
<keyword evidence="7 10" id="KW-0808">Transferase</keyword>
<protein>
    <recommendedName>
        <fullName evidence="4 10">2-isopropylmalate synthase</fullName>
        <ecNumber evidence="4 10">2.3.3.13</ecNumber>
    </recommendedName>
    <alternativeName>
        <fullName evidence="10">Alpha-IPM synthase</fullName>
    </alternativeName>
    <alternativeName>
        <fullName evidence="10">Alpha-isopropylmalate synthase</fullName>
    </alternativeName>
</protein>
<comment type="catalytic activity">
    <reaction evidence="1 10">
        <text>3-methyl-2-oxobutanoate + acetyl-CoA + H2O = (2S)-2-isopropylmalate + CoA + H(+)</text>
        <dbReference type="Rhea" id="RHEA:21524"/>
        <dbReference type="ChEBI" id="CHEBI:1178"/>
        <dbReference type="ChEBI" id="CHEBI:11851"/>
        <dbReference type="ChEBI" id="CHEBI:15377"/>
        <dbReference type="ChEBI" id="CHEBI:15378"/>
        <dbReference type="ChEBI" id="CHEBI:57287"/>
        <dbReference type="ChEBI" id="CHEBI:57288"/>
        <dbReference type="EC" id="2.3.3.13"/>
    </reaction>
</comment>
<comment type="cofactor">
    <cofactor evidence="10">
        <name>Mg(2+)</name>
        <dbReference type="ChEBI" id="CHEBI:18420"/>
    </cofactor>
</comment>
<keyword evidence="9 10" id="KW-0100">Branched-chain amino acid biosynthesis</keyword>
<dbReference type="PROSITE" id="PS00815">
    <property type="entry name" value="AIPM_HOMOCIT_SYNTH_1"/>
    <property type="match status" value="1"/>
</dbReference>
<dbReference type="InterPro" id="IPR005668">
    <property type="entry name" value="IPM_Synthase"/>
</dbReference>
<evidence type="ECO:0000256" key="7">
    <source>
        <dbReference type="ARBA" id="ARBA00022679"/>
    </source>
</evidence>
<evidence type="ECO:0000256" key="5">
    <source>
        <dbReference type="ARBA" id="ARBA00022430"/>
    </source>
</evidence>
<dbReference type="SUPFAM" id="SSF51569">
    <property type="entry name" value="Aldolase"/>
    <property type="match status" value="1"/>
</dbReference>
<evidence type="ECO:0000256" key="8">
    <source>
        <dbReference type="ARBA" id="ARBA00022723"/>
    </source>
</evidence>
<dbReference type="GO" id="GO:0003852">
    <property type="term" value="F:2-isopropylmalate synthase activity"/>
    <property type="evidence" value="ECO:0007669"/>
    <property type="project" value="UniProtKB-EC"/>
</dbReference>
<comment type="pathway">
    <text evidence="2 10">Amino-acid biosynthesis; L-leucine biosynthesis; L-leucine from 3-methyl-2-oxobutanoate: step 1/4.</text>
</comment>
<comment type="caution">
    <text evidence="12">The sequence shown here is derived from an EMBL/GenBank/DDBJ whole genome shotgun (WGS) entry which is preliminary data.</text>
</comment>
<dbReference type="PANTHER" id="PTHR46911">
    <property type="match status" value="1"/>
</dbReference>
<evidence type="ECO:0000313" key="12">
    <source>
        <dbReference type="EMBL" id="MBC5752810.1"/>
    </source>
</evidence>
<dbReference type="EC" id="2.3.3.13" evidence="4 10"/>
<comment type="subunit">
    <text evidence="10">Homodimer.</text>
</comment>
<name>A0ABR7I7C1_9FIRM</name>
<dbReference type="InterPro" id="IPR054692">
    <property type="entry name" value="LeuA-like_post-cat"/>
</dbReference>
<dbReference type="Gene3D" id="3.20.20.70">
    <property type="entry name" value="Aldolase class I"/>
    <property type="match status" value="1"/>
</dbReference>
<keyword evidence="12" id="KW-0012">Acyltransferase</keyword>
<comment type="subcellular location">
    <subcellularLocation>
        <location evidence="10">Cytoplasm</location>
    </subcellularLocation>
</comment>
<feature type="binding site" evidence="10">
    <location>
        <position position="38"/>
    </location>
    <ligand>
        <name>Mg(2+)</name>
        <dbReference type="ChEBI" id="CHEBI:18420"/>
    </ligand>
</feature>
<proteinExistence type="inferred from homology"/>
<dbReference type="SUPFAM" id="SSF110921">
    <property type="entry name" value="2-isopropylmalate synthase LeuA, allosteric (dimerisation) domain"/>
    <property type="match status" value="1"/>
</dbReference>
<dbReference type="InterPro" id="IPR002034">
    <property type="entry name" value="AIPM/Hcit_synth_CS"/>
</dbReference>
<dbReference type="PANTHER" id="PTHR46911:SF1">
    <property type="entry name" value="2-ISOPROPYLMALATE SYNTHASE"/>
    <property type="match status" value="1"/>
</dbReference>
<dbReference type="Gene3D" id="3.30.160.270">
    <property type="match status" value="1"/>
</dbReference>
<dbReference type="PROSITE" id="PS50991">
    <property type="entry name" value="PYR_CT"/>
    <property type="match status" value="1"/>
</dbReference>
<dbReference type="NCBIfam" id="TIGR00970">
    <property type="entry name" value="leuA_yeast"/>
    <property type="match status" value="1"/>
</dbReference>
<feature type="binding site" evidence="10">
    <location>
        <position position="243"/>
    </location>
    <ligand>
        <name>Mg(2+)</name>
        <dbReference type="ChEBI" id="CHEBI:18420"/>
    </ligand>
</feature>
<sequence length="553" mass="62341">MMNFKKYKRVPVLDYPNREWPDKEIKKAPAWCSVDLRDGNQALIDPMTVDEKIEMFQLLLKLGFKEIEIGFPAASQIEYDFLRKLVEENMIPDDVTVQVLTQCREHLIDRTFEAIEGIKNVIVHIYNSTSVLQRDVVFHMDKEAIKQIAIDGTNMVKERMKNCEGNITLEYSPESFTGTEMEFALDICNAVQKTWDHANDNKIIFNLPATVEMTTPNVYADQIEWMNKHFEDRDNIILSVHPHNDRGTGVAATELALLAGADRVEGTLFGNGERTGNVDILTLAYNMFSQGINPGLELGDINEIREVYERCCKMKVGMRHPYAGKLVFTAFSGSHQDAINKGIHAMNKRGDGIWEVPYLPIDPSDLGRQYEPIVRINSQSGKGGVAFVMDAAYGYKLPKEMQREFADVIQKISEKQGEVSPSTIMDKFREEYLDAEEPFAFIRAKVEEPEEEGETRVTLRFRYKGEEMLAEAEGNGPINAAIQAIRGKVPSVDVHVLNYSEHALSEGSEAKAAAYIQMEDAKSGRITFGVGVSSNITRASIRGMFSALNRLSR</sequence>
<keyword evidence="10" id="KW-0460">Magnesium</keyword>
<evidence type="ECO:0000256" key="2">
    <source>
        <dbReference type="ARBA" id="ARBA00004689"/>
    </source>
</evidence>
<accession>A0ABR7I7C1</accession>
<evidence type="ECO:0000313" key="13">
    <source>
        <dbReference type="Proteomes" id="UP000621540"/>
    </source>
</evidence>